<keyword evidence="5" id="KW-1185">Reference proteome</keyword>
<evidence type="ECO:0000259" key="3">
    <source>
        <dbReference type="SMART" id="SM00382"/>
    </source>
</evidence>
<dbReference type="OrthoDB" id="1577640at2759"/>
<gene>
    <name evidence="4" type="ORF">N7492_006491</name>
</gene>
<protein>
    <recommendedName>
        <fullName evidence="3">AAA+ ATPase domain-containing protein</fullName>
    </recommendedName>
</protein>
<evidence type="ECO:0000313" key="5">
    <source>
        <dbReference type="Proteomes" id="UP001146351"/>
    </source>
</evidence>
<dbReference type="InterPro" id="IPR003593">
    <property type="entry name" value="AAA+_ATPase"/>
</dbReference>
<reference evidence="4" key="1">
    <citation type="submission" date="2022-11" db="EMBL/GenBank/DDBJ databases">
        <authorList>
            <person name="Petersen C."/>
        </authorList>
    </citation>
    <scope>NUCLEOTIDE SEQUENCE</scope>
    <source>
        <strain evidence="4">IBT 21917</strain>
    </source>
</reference>
<dbReference type="InterPro" id="IPR056884">
    <property type="entry name" value="NPHP3-like_N"/>
</dbReference>
<dbReference type="SUPFAM" id="SSF48403">
    <property type="entry name" value="Ankyrin repeat"/>
    <property type="match status" value="1"/>
</dbReference>
<evidence type="ECO:0000256" key="1">
    <source>
        <dbReference type="ARBA" id="ARBA00022737"/>
    </source>
</evidence>
<keyword evidence="1" id="KW-0677">Repeat</keyword>
<accession>A0A9W9HY28</accession>
<evidence type="ECO:0000256" key="2">
    <source>
        <dbReference type="PROSITE-ProRule" id="PRU00023"/>
    </source>
</evidence>
<feature type="domain" description="AAA+ ATPase" evidence="3">
    <location>
        <begin position="206"/>
        <end position="378"/>
    </location>
</feature>
<dbReference type="Proteomes" id="UP001146351">
    <property type="component" value="Unassembled WGS sequence"/>
</dbReference>
<dbReference type="InterPro" id="IPR027417">
    <property type="entry name" value="P-loop_NTPase"/>
</dbReference>
<dbReference type="PANTHER" id="PTHR10039">
    <property type="entry name" value="AMELOGENIN"/>
    <property type="match status" value="1"/>
</dbReference>
<dbReference type="PROSITE" id="PS50088">
    <property type="entry name" value="ANK_REPEAT"/>
    <property type="match status" value="1"/>
</dbReference>
<dbReference type="InterPro" id="IPR054471">
    <property type="entry name" value="GPIID_WHD"/>
</dbReference>
<dbReference type="Pfam" id="PF24883">
    <property type="entry name" value="NPHP3_N"/>
    <property type="match status" value="1"/>
</dbReference>
<comment type="caution">
    <text evidence="4">The sequence shown here is derived from an EMBL/GenBank/DDBJ whole genome shotgun (WGS) entry which is preliminary data.</text>
</comment>
<dbReference type="Pfam" id="PF22939">
    <property type="entry name" value="WHD_GPIID"/>
    <property type="match status" value="1"/>
</dbReference>
<dbReference type="SMART" id="SM00382">
    <property type="entry name" value="AAA"/>
    <property type="match status" value="1"/>
</dbReference>
<dbReference type="PROSITE" id="PS50297">
    <property type="entry name" value="ANK_REP_REGION"/>
    <property type="match status" value="1"/>
</dbReference>
<dbReference type="Gene3D" id="3.40.50.300">
    <property type="entry name" value="P-loop containing nucleotide triphosphate hydrolases"/>
    <property type="match status" value="1"/>
</dbReference>
<sequence length="749" mass="84788">MDPISITGLVMDVGHILASLIQYAKTVQGAKSEMRKLSEELFALKGILEHLASQSPDDEKSSRESQSGQFDRGMMAKVLYTTQDFVRRLLADLETPATKFKRLKQKFEWPFTQEQVNAHLTQLEWVKSWLILVLMADHTSGDRDLQREMSALTSSLQEDLRIRNQERSQMAHKELFKWIAPAKSIGTGKWFIDGYLKRWLHDWRDDNRILFLVGKTGTGKTTLFAQTVNELISIPSHDANLSLAYFYCTISDAASQTPENILGSIVAQLSGSNDSILKGIRSIYDERPKNQAHRLPIQIRALEDAILQFGRESRAIILLDAVNESQDLEAIQRSLLRLVDESKNIRVLVTTTTTTLSPKRHHVSALNISTKMMRADIETFIQHRLERDDTLRNLTPKFKAEIEDTLLRNADGSFRWVQLSLDNLNAQRTARSMRSALNNLPVTLRETYVQTLERIAPDDRELVRNALFWICFAKEPLTLTSLNEVVVLDESSTTLDEDMMLVPPHILLHICQGLITRGRTQYLSLAHASIKEFLTSEWIRSSRVSYFSLDPTTADATMMHKCLSYLCLDNFKGGYLHAYEEPWRYLETHPFLDYAAHSWAVHGAACGFQRSKRGLSKSFFATRHLPRCGNYGVWVQTLLPGADTRVIQTTHPLYYAASFGMLRVVKALLASDPDIDIDQRGGRVGATPLFAAAWRYNFEVVEVLLQAGADPTIIDPGTGISVLGLAKKSQFAVLQPIVARWGEQRGKKI</sequence>
<dbReference type="SUPFAM" id="SSF52540">
    <property type="entry name" value="P-loop containing nucleoside triphosphate hydrolases"/>
    <property type="match status" value="1"/>
</dbReference>
<dbReference type="AlphaFoldDB" id="A0A9W9HY28"/>
<name>A0A9W9HY28_9EURO</name>
<dbReference type="PANTHER" id="PTHR10039:SF16">
    <property type="entry name" value="GPI INOSITOL-DEACYLASE"/>
    <property type="match status" value="1"/>
</dbReference>
<organism evidence="4 5">
    <name type="scientific">Penicillium capsulatum</name>
    <dbReference type="NCBI Taxonomy" id="69766"/>
    <lineage>
        <taxon>Eukaryota</taxon>
        <taxon>Fungi</taxon>
        <taxon>Dikarya</taxon>
        <taxon>Ascomycota</taxon>
        <taxon>Pezizomycotina</taxon>
        <taxon>Eurotiomycetes</taxon>
        <taxon>Eurotiomycetidae</taxon>
        <taxon>Eurotiales</taxon>
        <taxon>Aspergillaceae</taxon>
        <taxon>Penicillium</taxon>
    </lineage>
</organism>
<dbReference type="InterPro" id="IPR002110">
    <property type="entry name" value="Ankyrin_rpt"/>
</dbReference>
<reference evidence="4" key="2">
    <citation type="journal article" date="2023" name="IMA Fungus">
        <title>Comparative genomic study of the Penicillium genus elucidates a diverse pangenome and 15 lateral gene transfer events.</title>
        <authorList>
            <person name="Petersen C."/>
            <person name="Sorensen T."/>
            <person name="Nielsen M.R."/>
            <person name="Sondergaard T.E."/>
            <person name="Sorensen J.L."/>
            <person name="Fitzpatrick D.A."/>
            <person name="Frisvad J.C."/>
            <person name="Nielsen K.L."/>
        </authorList>
    </citation>
    <scope>NUCLEOTIDE SEQUENCE</scope>
    <source>
        <strain evidence="4">IBT 21917</strain>
    </source>
</reference>
<proteinExistence type="predicted"/>
<dbReference type="InterPro" id="IPR036770">
    <property type="entry name" value="Ankyrin_rpt-contain_sf"/>
</dbReference>
<keyword evidence="2" id="KW-0040">ANK repeat</keyword>
<evidence type="ECO:0000313" key="4">
    <source>
        <dbReference type="EMBL" id="KAJ5161099.1"/>
    </source>
</evidence>
<dbReference type="Gene3D" id="1.25.40.20">
    <property type="entry name" value="Ankyrin repeat-containing domain"/>
    <property type="match status" value="1"/>
</dbReference>
<feature type="repeat" description="ANK" evidence="2">
    <location>
        <begin position="684"/>
        <end position="716"/>
    </location>
</feature>
<dbReference type="EMBL" id="JAPQKO010000005">
    <property type="protein sequence ID" value="KAJ5161099.1"/>
    <property type="molecule type" value="Genomic_DNA"/>
</dbReference>
<dbReference type="Pfam" id="PF12796">
    <property type="entry name" value="Ank_2"/>
    <property type="match status" value="1"/>
</dbReference>
<dbReference type="SMART" id="SM00248">
    <property type="entry name" value="ANK"/>
    <property type="match status" value="2"/>
</dbReference>